<proteinExistence type="predicted"/>
<keyword evidence="2" id="KW-1185">Reference proteome</keyword>
<reference evidence="1" key="1">
    <citation type="journal article" date="2019" name="Environ. Microbiol.">
        <title>Fungal ecological strategies reflected in gene transcription - a case study of two litter decomposers.</title>
        <authorList>
            <person name="Barbi F."/>
            <person name="Kohler A."/>
            <person name="Barry K."/>
            <person name="Baskaran P."/>
            <person name="Daum C."/>
            <person name="Fauchery L."/>
            <person name="Ihrmark K."/>
            <person name="Kuo A."/>
            <person name="LaButti K."/>
            <person name="Lipzen A."/>
            <person name="Morin E."/>
            <person name="Grigoriev I.V."/>
            <person name="Henrissat B."/>
            <person name="Lindahl B."/>
            <person name="Martin F."/>
        </authorList>
    </citation>
    <scope>NUCLEOTIDE SEQUENCE</scope>
    <source>
        <strain evidence="1">JB14</strain>
    </source>
</reference>
<organism evidence="1 2">
    <name type="scientific">Gymnopus androsaceus JB14</name>
    <dbReference type="NCBI Taxonomy" id="1447944"/>
    <lineage>
        <taxon>Eukaryota</taxon>
        <taxon>Fungi</taxon>
        <taxon>Dikarya</taxon>
        <taxon>Basidiomycota</taxon>
        <taxon>Agaricomycotina</taxon>
        <taxon>Agaricomycetes</taxon>
        <taxon>Agaricomycetidae</taxon>
        <taxon>Agaricales</taxon>
        <taxon>Marasmiineae</taxon>
        <taxon>Omphalotaceae</taxon>
        <taxon>Gymnopus</taxon>
    </lineage>
</organism>
<gene>
    <name evidence="1" type="ORF">BT96DRAFT_987894</name>
</gene>
<sequence length="123" mass="13840">MLSLFPTIRSLEIHPPFDVNAIMQAMTCIRRPPCPSESPRACLGWVSDYYHTTKDYRLSCSGFKSMVLSRWWPDSGGSASFRNGLSRLQKVTLRGFRVDSVEDITPLSALSGLVFDYTAIKEC</sequence>
<evidence type="ECO:0008006" key="3">
    <source>
        <dbReference type="Google" id="ProtNLM"/>
    </source>
</evidence>
<evidence type="ECO:0000313" key="1">
    <source>
        <dbReference type="EMBL" id="KAE9405914.1"/>
    </source>
</evidence>
<evidence type="ECO:0000313" key="2">
    <source>
        <dbReference type="Proteomes" id="UP000799118"/>
    </source>
</evidence>
<dbReference type="OrthoDB" id="3249706at2759"/>
<accession>A0A6A4IAU4</accession>
<protein>
    <recommendedName>
        <fullName evidence="3">F-box domain-containing protein</fullName>
    </recommendedName>
</protein>
<dbReference type="AlphaFoldDB" id="A0A6A4IAU4"/>
<name>A0A6A4IAU4_9AGAR</name>
<dbReference type="Proteomes" id="UP000799118">
    <property type="component" value="Unassembled WGS sequence"/>
</dbReference>
<dbReference type="EMBL" id="ML769405">
    <property type="protein sequence ID" value="KAE9405914.1"/>
    <property type="molecule type" value="Genomic_DNA"/>
</dbReference>